<evidence type="ECO:0000313" key="2">
    <source>
        <dbReference type="EMBL" id="PEG54594.1"/>
    </source>
</evidence>
<name>A0A1Q4HEU7_9MYCO</name>
<dbReference type="EMBL" id="PDCR01000011">
    <property type="protein sequence ID" value="PEG54594.1"/>
    <property type="molecule type" value="Genomic_DNA"/>
</dbReference>
<gene>
    <name evidence="1" type="ORF">BV510_05605</name>
    <name evidence="2" type="ORF">CRI78_10420</name>
</gene>
<dbReference type="Proteomes" id="UP000220340">
    <property type="component" value="Unassembled WGS sequence"/>
</dbReference>
<reference evidence="1 3" key="1">
    <citation type="submission" date="2016-09" db="EMBL/GenBank/DDBJ databases">
        <title>genome sequences of unsequenced Mycobacteria.</title>
        <authorList>
            <person name="Greninger A.L."/>
            <person name="Jerome K.R."/>
            <person name="Mcnair B."/>
            <person name="Wallis C."/>
            <person name="Fang F."/>
        </authorList>
    </citation>
    <scope>NUCLEOTIDE SEQUENCE [LARGE SCALE GENOMIC DNA]</scope>
    <source>
        <strain evidence="1 3">BM1</strain>
    </source>
</reference>
<evidence type="ECO:0000313" key="4">
    <source>
        <dbReference type="Proteomes" id="UP000220340"/>
    </source>
</evidence>
<organism evidence="2 4">
    <name type="scientific">Mycolicibacterium diernhoferi</name>
    <dbReference type="NCBI Taxonomy" id="1801"/>
    <lineage>
        <taxon>Bacteria</taxon>
        <taxon>Bacillati</taxon>
        <taxon>Actinomycetota</taxon>
        <taxon>Actinomycetes</taxon>
        <taxon>Mycobacteriales</taxon>
        <taxon>Mycobacteriaceae</taxon>
        <taxon>Mycolicibacterium</taxon>
    </lineage>
</organism>
<protein>
    <submittedName>
        <fullName evidence="2">SCP-2 sterol transfer family protein</fullName>
    </submittedName>
</protein>
<dbReference type="Proteomes" id="UP000191039">
    <property type="component" value="Unassembled WGS sequence"/>
</dbReference>
<evidence type="ECO:0000313" key="1">
    <source>
        <dbReference type="EMBL" id="OPE55325.1"/>
    </source>
</evidence>
<sequence length="134" mass="14240">MAESVSSLLRRSIGHLADELPASYRHVLDALGALVVGLEVDDERCTLRGGRRLEVTDDADDPTGIRVVTSRPAILAILDAAITLDDAIETGALNVRGALDDVLRAHDTLRAYVHAAVRAPSQPGLLDALRADTP</sequence>
<comment type="caution">
    <text evidence="2">The sequence shown here is derived from an EMBL/GenBank/DDBJ whole genome shotgun (WGS) entry which is preliminary data.</text>
</comment>
<dbReference type="RefSeq" id="WP_073856388.1">
    <property type="nucleotide sequence ID" value="NZ_BAAATC010000020.1"/>
</dbReference>
<evidence type="ECO:0000313" key="3">
    <source>
        <dbReference type="Proteomes" id="UP000191039"/>
    </source>
</evidence>
<accession>A0A1Q4HEU7</accession>
<proteinExistence type="predicted"/>
<dbReference type="OrthoDB" id="4623663at2"/>
<reference evidence="2 4" key="2">
    <citation type="submission" date="2017-10" db="EMBL/GenBank/DDBJ databases">
        <title>The new phylogeny of genus Mycobacterium.</title>
        <authorList>
            <person name="Tortoli E."/>
            <person name="Trovato A."/>
            <person name="Cirillo D.M."/>
        </authorList>
    </citation>
    <scope>NUCLEOTIDE SEQUENCE [LARGE SCALE GENOMIC DNA]</scope>
    <source>
        <strain evidence="2 4">IP141170001</strain>
    </source>
</reference>
<dbReference type="AlphaFoldDB" id="A0A1Q4HEU7"/>
<dbReference type="EMBL" id="MIJD01000036">
    <property type="protein sequence ID" value="OPE55325.1"/>
    <property type="molecule type" value="Genomic_DNA"/>
</dbReference>
<dbReference type="STRING" id="1801.BRW64_11620"/>
<keyword evidence="4" id="KW-1185">Reference proteome</keyword>